<dbReference type="CDD" id="cd04081">
    <property type="entry name" value="CBM35_galactosidase-like"/>
    <property type="match status" value="1"/>
</dbReference>
<evidence type="ECO:0000313" key="8">
    <source>
        <dbReference type="EMBL" id="MEE1943892.1"/>
    </source>
</evidence>
<dbReference type="Gene3D" id="2.60.40.1180">
    <property type="entry name" value="Golgi alpha-mannosidase II"/>
    <property type="match status" value="1"/>
</dbReference>
<keyword evidence="4 5" id="KW-0326">Glycosidase</keyword>
<organism evidence="8 9">
    <name type="scientific">Pedobacter albus</name>
    <dbReference type="NCBI Taxonomy" id="3113905"/>
    <lineage>
        <taxon>Bacteria</taxon>
        <taxon>Pseudomonadati</taxon>
        <taxon>Bacteroidota</taxon>
        <taxon>Sphingobacteriia</taxon>
        <taxon>Sphingobacteriales</taxon>
        <taxon>Sphingobacteriaceae</taxon>
        <taxon>Pedobacter</taxon>
    </lineage>
</organism>
<keyword evidence="5" id="KW-1015">Disulfide bond</keyword>
<keyword evidence="9" id="KW-1185">Reference proteome</keyword>
<keyword evidence="2 6" id="KW-0732">Signal</keyword>
<dbReference type="EMBL" id="JAZDQT010000001">
    <property type="protein sequence ID" value="MEE1943892.1"/>
    <property type="molecule type" value="Genomic_DNA"/>
</dbReference>
<evidence type="ECO:0000256" key="1">
    <source>
        <dbReference type="ARBA" id="ARBA00009743"/>
    </source>
</evidence>
<evidence type="ECO:0000256" key="4">
    <source>
        <dbReference type="ARBA" id="ARBA00023295"/>
    </source>
</evidence>
<dbReference type="InterPro" id="IPR041233">
    <property type="entry name" value="Melibiase_C"/>
</dbReference>
<dbReference type="InterPro" id="IPR017853">
    <property type="entry name" value="GH"/>
</dbReference>
<feature type="chain" id="PRO_5045530391" description="Alpha-galactosidase" evidence="6">
    <location>
        <begin position="19"/>
        <end position="531"/>
    </location>
</feature>
<name>A0ABU7I348_9SPHI</name>
<dbReference type="CDD" id="cd14792">
    <property type="entry name" value="GH27"/>
    <property type="match status" value="1"/>
</dbReference>
<dbReference type="Pfam" id="PF16499">
    <property type="entry name" value="Melibiase_2"/>
    <property type="match status" value="1"/>
</dbReference>
<dbReference type="EC" id="3.2.1.22" evidence="5"/>
<protein>
    <recommendedName>
        <fullName evidence="5">Alpha-galactosidase</fullName>
        <ecNumber evidence="5">3.2.1.22</ecNumber>
    </recommendedName>
    <alternativeName>
        <fullName evidence="5">Melibiase</fullName>
    </alternativeName>
</protein>
<dbReference type="Proteomes" id="UP001336835">
    <property type="component" value="Unassembled WGS sequence"/>
</dbReference>
<evidence type="ECO:0000256" key="6">
    <source>
        <dbReference type="SAM" id="SignalP"/>
    </source>
</evidence>
<dbReference type="InterPro" id="IPR008979">
    <property type="entry name" value="Galactose-bd-like_sf"/>
</dbReference>
<proteinExistence type="inferred from homology"/>
<dbReference type="SUPFAM" id="SSF51011">
    <property type="entry name" value="Glycosyl hydrolase domain"/>
    <property type="match status" value="1"/>
</dbReference>
<evidence type="ECO:0000256" key="5">
    <source>
        <dbReference type="RuleBase" id="RU361168"/>
    </source>
</evidence>
<dbReference type="Gene3D" id="3.20.20.70">
    <property type="entry name" value="Aldolase class I"/>
    <property type="match status" value="1"/>
</dbReference>
<dbReference type="PANTHER" id="PTHR11452:SF75">
    <property type="entry name" value="ALPHA-GALACTOSIDASE MEL1"/>
    <property type="match status" value="1"/>
</dbReference>
<feature type="domain" description="Alpha galactosidase C-terminal" evidence="7">
    <location>
        <begin position="310"/>
        <end position="386"/>
    </location>
</feature>
<evidence type="ECO:0000313" key="9">
    <source>
        <dbReference type="Proteomes" id="UP001336835"/>
    </source>
</evidence>
<feature type="signal peptide" evidence="6">
    <location>
        <begin position="1"/>
        <end position="18"/>
    </location>
</feature>
<comment type="similarity">
    <text evidence="1 5">Belongs to the glycosyl hydrolase 27 family.</text>
</comment>
<evidence type="ECO:0000259" key="7">
    <source>
        <dbReference type="Pfam" id="PF17801"/>
    </source>
</evidence>
<sequence>MKKILVGILVCQALLASAQKIKSPIMGWASWNNYRVNISENIIKKQTDALVSSGLAAFGYKYVNIDDGYFNNRYADGRFRLDSIKFPNGMKVVADYIHSKGLKAGFYSEAGANTCGSIWDAQKGGVGGGLFGHDQQDVDLFLKSWGFDYLKVDFCGGLEQKLDEKERYTAIGNAIKRTGRTDINYNVCRWQFPGTWVTSLANSWRISGDINPSWKSILSIIDKNTFLAQYASQGHYNDMDMLEVGRGLSYEEDQSHFSMWCILSSPLILGNDLTKLSEQTKNILTNAEVIAVNQDTTGLQAKLVSDNHAGLQVWAKHLDGKLSNKRAVVLFNASEKAEKMSISWKQLHLKGKISVRDLWKHEDLIVQGDTSFTATVPAHGVVMLKVIGTTNVLQSIFEAEYAYMNNYGLLEKTVVKPNQANVVKGRVFSGGAKAVSLGGNPDNWIEFRDVFAPKTGNYSLKISYFSEIDREMWISINGQSVPLGKLNSGSLERVADKLIKIKLNKGNNSIRFYNATGLMPDLDKITVNVNE</sequence>
<evidence type="ECO:0000256" key="3">
    <source>
        <dbReference type="ARBA" id="ARBA00022801"/>
    </source>
</evidence>
<dbReference type="InterPro" id="IPR013780">
    <property type="entry name" value="Glyco_hydro_b"/>
</dbReference>
<accession>A0ABU7I348</accession>
<dbReference type="InterPro" id="IPR002241">
    <property type="entry name" value="Glyco_hydro_27"/>
</dbReference>
<dbReference type="InterPro" id="IPR013785">
    <property type="entry name" value="Aldolase_TIM"/>
</dbReference>
<dbReference type="PRINTS" id="PR00740">
    <property type="entry name" value="GLHYDRLASE27"/>
</dbReference>
<dbReference type="RefSeq" id="WP_330106287.1">
    <property type="nucleotide sequence ID" value="NZ_JAZDQT010000001.1"/>
</dbReference>
<comment type="catalytic activity">
    <reaction evidence="5">
        <text>Hydrolysis of terminal, non-reducing alpha-D-galactose residues in alpha-D-galactosides, including galactose oligosaccharides, galactomannans and galactolipids.</text>
        <dbReference type="EC" id="3.2.1.22"/>
    </reaction>
</comment>
<gene>
    <name evidence="8" type="ORF">VRU48_02155</name>
</gene>
<dbReference type="Pfam" id="PF17801">
    <property type="entry name" value="Melibiase_C"/>
    <property type="match status" value="1"/>
</dbReference>
<reference evidence="8 9" key="1">
    <citation type="submission" date="2024-01" db="EMBL/GenBank/DDBJ databases">
        <title>Pedobacter sp. nov., isolated from fresh soil.</title>
        <authorList>
            <person name="Le N.T.T."/>
        </authorList>
    </citation>
    <scope>NUCLEOTIDE SEQUENCE [LARGE SCALE GENOMIC DNA]</scope>
    <source>
        <strain evidence="8 9">KR3-3</strain>
    </source>
</reference>
<comment type="caution">
    <text evidence="8">The sequence shown here is derived from an EMBL/GenBank/DDBJ whole genome shotgun (WGS) entry which is preliminary data.</text>
</comment>
<evidence type="ECO:0000256" key="2">
    <source>
        <dbReference type="ARBA" id="ARBA00022729"/>
    </source>
</evidence>
<dbReference type="SUPFAM" id="SSF49785">
    <property type="entry name" value="Galactose-binding domain-like"/>
    <property type="match status" value="1"/>
</dbReference>
<dbReference type="PANTHER" id="PTHR11452">
    <property type="entry name" value="ALPHA-GALACTOSIDASE/ALPHA-N-ACETYLGALACTOSAMINIDASE"/>
    <property type="match status" value="1"/>
</dbReference>
<dbReference type="SUPFAM" id="SSF51445">
    <property type="entry name" value="(Trans)glycosidases"/>
    <property type="match status" value="1"/>
</dbReference>
<keyword evidence="3 5" id="KW-0378">Hydrolase</keyword>
<dbReference type="Gene3D" id="2.60.120.260">
    <property type="entry name" value="Galactose-binding domain-like"/>
    <property type="match status" value="1"/>
</dbReference>